<dbReference type="Pfam" id="PF00665">
    <property type="entry name" value="rve"/>
    <property type="match status" value="1"/>
</dbReference>
<dbReference type="InterPro" id="IPR036397">
    <property type="entry name" value="RNaseH_sf"/>
</dbReference>
<dbReference type="PANTHER" id="PTHR46889:SF4">
    <property type="entry name" value="TRANSPOSASE INSO FOR INSERTION SEQUENCE ELEMENT IS911B-RELATED"/>
    <property type="match status" value="1"/>
</dbReference>
<evidence type="ECO:0000313" key="4">
    <source>
        <dbReference type="Proteomes" id="UP000307943"/>
    </source>
</evidence>
<dbReference type="OrthoDB" id="9781005at2"/>
<dbReference type="InterPro" id="IPR048020">
    <property type="entry name" value="Transpos_IS3"/>
</dbReference>
<gene>
    <name evidence="3" type="ORF">FE784_40510</name>
</gene>
<proteinExistence type="predicted"/>
<dbReference type="PANTHER" id="PTHR46889">
    <property type="entry name" value="TRANSPOSASE INSF FOR INSERTION SEQUENCE IS3B-RELATED"/>
    <property type="match status" value="1"/>
</dbReference>
<dbReference type="InterPro" id="IPR025948">
    <property type="entry name" value="HTH-like_dom"/>
</dbReference>
<reference evidence="3 4" key="1">
    <citation type="submission" date="2019-05" db="EMBL/GenBank/DDBJ databases">
        <title>We sequenced the genome of Paenibacillus hemerocallicola KCTC 33185 for further insight into its adaptation and study the phylogeny of Paenibacillus.</title>
        <authorList>
            <person name="Narsing Rao M.P."/>
        </authorList>
    </citation>
    <scope>NUCLEOTIDE SEQUENCE [LARGE SCALE GENOMIC DNA]</scope>
    <source>
        <strain evidence="3 4">KCTC 33185</strain>
    </source>
</reference>
<organism evidence="3 4">
    <name type="scientific">Paenibacillus hemerocallicola</name>
    <dbReference type="NCBI Taxonomy" id="1172614"/>
    <lineage>
        <taxon>Bacteria</taxon>
        <taxon>Bacillati</taxon>
        <taxon>Bacillota</taxon>
        <taxon>Bacilli</taxon>
        <taxon>Bacillales</taxon>
        <taxon>Paenibacillaceae</taxon>
        <taxon>Paenibacillus</taxon>
    </lineage>
</organism>
<dbReference type="Gene3D" id="3.30.420.10">
    <property type="entry name" value="Ribonuclease H-like superfamily/Ribonuclease H"/>
    <property type="match status" value="1"/>
</dbReference>
<dbReference type="GO" id="GO:0003676">
    <property type="term" value="F:nucleic acid binding"/>
    <property type="evidence" value="ECO:0007669"/>
    <property type="project" value="InterPro"/>
</dbReference>
<evidence type="ECO:0000256" key="1">
    <source>
        <dbReference type="ARBA" id="ARBA00002286"/>
    </source>
</evidence>
<comment type="function">
    <text evidence="1">Involved in the transposition of the insertion sequence.</text>
</comment>
<dbReference type="RefSeq" id="WP_139607976.1">
    <property type="nucleotide sequence ID" value="NZ_VDCQ01000151.1"/>
</dbReference>
<comment type="caution">
    <text evidence="3">The sequence shown here is derived from an EMBL/GenBank/DDBJ whole genome shotgun (WGS) entry which is preliminary data.</text>
</comment>
<dbReference type="NCBIfam" id="NF033516">
    <property type="entry name" value="transpos_IS3"/>
    <property type="match status" value="1"/>
</dbReference>
<dbReference type="AlphaFoldDB" id="A0A5C4SV45"/>
<dbReference type="Pfam" id="PF13276">
    <property type="entry name" value="HTH_21"/>
    <property type="match status" value="1"/>
</dbReference>
<sequence length="298" mass="35355">MGTAKGEEPKVEYKYITIERLADKYSVSMLCALANVCRSSYYKWLRSKQNPSPKKLEDEAIKEKIMECHRRLKGIYGYLRVRVWLQRIYGLTVNHKRVYRLMKALGIRSTIRRKKPYFGSKEAMVKSDNVLNREFRASSPNQKWVTDITFLPYNQKNLYLSAVLDIYNNEIIAYRIGKRNDLNLVLETVQQATYKRKVKKTLLHSDQGFQYTHKTYNRTLKLKKMVVSMSRKGNCWDNACIESFFGHLKSECFHLHTFESEEQLIQVIEQYIHFYNNERFQKKLNNLSPVEFRTKVAS</sequence>
<name>A0A5C4SV45_9BACL</name>
<evidence type="ECO:0000259" key="2">
    <source>
        <dbReference type="PROSITE" id="PS50994"/>
    </source>
</evidence>
<protein>
    <submittedName>
        <fullName evidence="3">IS3 family transposase</fullName>
    </submittedName>
</protein>
<evidence type="ECO:0000313" key="3">
    <source>
        <dbReference type="EMBL" id="TNJ53102.1"/>
    </source>
</evidence>
<dbReference type="InterPro" id="IPR012337">
    <property type="entry name" value="RNaseH-like_sf"/>
</dbReference>
<dbReference type="EMBL" id="VDCQ01000151">
    <property type="protein sequence ID" value="TNJ53102.1"/>
    <property type="molecule type" value="Genomic_DNA"/>
</dbReference>
<dbReference type="InterPro" id="IPR001584">
    <property type="entry name" value="Integrase_cat-core"/>
</dbReference>
<accession>A0A5C4SV45</accession>
<dbReference type="GO" id="GO:0015074">
    <property type="term" value="P:DNA integration"/>
    <property type="evidence" value="ECO:0007669"/>
    <property type="project" value="InterPro"/>
</dbReference>
<dbReference type="Proteomes" id="UP000307943">
    <property type="component" value="Unassembled WGS sequence"/>
</dbReference>
<feature type="domain" description="Integrase catalytic" evidence="2">
    <location>
        <begin position="136"/>
        <end position="297"/>
    </location>
</feature>
<dbReference type="Pfam" id="PF13333">
    <property type="entry name" value="rve_2"/>
    <property type="match status" value="1"/>
</dbReference>
<dbReference type="InterPro" id="IPR050900">
    <property type="entry name" value="Transposase_IS3/IS150/IS904"/>
</dbReference>
<dbReference type="PROSITE" id="PS50994">
    <property type="entry name" value="INTEGRASE"/>
    <property type="match status" value="1"/>
</dbReference>
<keyword evidence="4" id="KW-1185">Reference proteome</keyword>
<dbReference type="SUPFAM" id="SSF53098">
    <property type="entry name" value="Ribonuclease H-like"/>
    <property type="match status" value="1"/>
</dbReference>